<keyword evidence="2" id="KW-0378">Hydrolase</keyword>
<name>A0A094QI07_9ZZZZ</name>
<dbReference type="AlphaFoldDB" id="A0A094QI07"/>
<organism evidence="4">
    <name type="scientific">freshwater metagenome</name>
    <dbReference type="NCBI Taxonomy" id="449393"/>
    <lineage>
        <taxon>unclassified sequences</taxon>
        <taxon>metagenomes</taxon>
        <taxon>ecological metagenomes</taxon>
    </lineage>
</organism>
<dbReference type="Pfam" id="PF00232">
    <property type="entry name" value="Glyco_hydro_1"/>
    <property type="match status" value="1"/>
</dbReference>
<evidence type="ECO:0008006" key="5">
    <source>
        <dbReference type="Google" id="ProtNLM"/>
    </source>
</evidence>
<comment type="caution">
    <text evidence="4">The sequence shown here is derived from an EMBL/GenBank/DDBJ whole genome shotgun (WGS) entry which is preliminary data.</text>
</comment>
<accession>A0A094QI07</accession>
<sequence>MGEDLDGKNLLWPEGFLWGTGASSTQCEGAAPASDWLAWELEGKAPKSNDGNGFASRFGEDFEILASLGLTHHRLSIEWARVEPQCGVHDHQAIEHYRTILAKAKQSNIKIWVCLHHFTLPKWFADLGGFLVEENRKTYWSRHVDFIAETFGDLAAGWQPVNETNYYATAGYLAHGWPPGHNNVEEWLTVNEQIHLATAEAAVRLKKTKKPVASIFGLSTLELLDDQVASQKFADRFYDANWNAGIRLFRDGVLQIGDRKQISRPDLRGSFDMIGFSYYSAHGVRNGKLVPFPESEKQSPLGYAIWPVGLARVLQRLHSELPHTPLLIAEYGIGTDNDTERSDYLTAGLEIVKQFLKIGVDIRGFFHWTAVDNYEWLHGYDLRFGIINSDRTLKPSAEVLRSVAKQ</sequence>
<dbReference type="GO" id="GO:0005975">
    <property type="term" value="P:carbohydrate metabolic process"/>
    <property type="evidence" value="ECO:0007669"/>
    <property type="project" value="InterPro"/>
</dbReference>
<evidence type="ECO:0000256" key="3">
    <source>
        <dbReference type="ARBA" id="ARBA00023295"/>
    </source>
</evidence>
<comment type="similarity">
    <text evidence="1">Belongs to the glycosyl hydrolase 1 family.</text>
</comment>
<proteinExistence type="inferred from homology"/>
<dbReference type="SUPFAM" id="SSF51445">
    <property type="entry name" value="(Trans)glycosidases"/>
    <property type="match status" value="1"/>
</dbReference>
<protein>
    <recommendedName>
        <fullName evidence="5">Beta-glucosidase</fullName>
    </recommendedName>
</protein>
<dbReference type="Gene3D" id="3.20.20.80">
    <property type="entry name" value="Glycosidases"/>
    <property type="match status" value="1"/>
</dbReference>
<evidence type="ECO:0000256" key="2">
    <source>
        <dbReference type="ARBA" id="ARBA00022801"/>
    </source>
</evidence>
<dbReference type="PRINTS" id="PR00131">
    <property type="entry name" value="GLHYDRLASE1"/>
</dbReference>
<dbReference type="InterPro" id="IPR017853">
    <property type="entry name" value="GH"/>
</dbReference>
<dbReference type="GO" id="GO:0008422">
    <property type="term" value="F:beta-glucosidase activity"/>
    <property type="evidence" value="ECO:0007669"/>
    <property type="project" value="TreeGrafter"/>
</dbReference>
<dbReference type="EMBL" id="JNSL01000164">
    <property type="protein sequence ID" value="KGA13996.1"/>
    <property type="molecule type" value="Genomic_DNA"/>
</dbReference>
<gene>
    <name evidence="4" type="ORF">GM51_18330</name>
</gene>
<evidence type="ECO:0000256" key="1">
    <source>
        <dbReference type="ARBA" id="ARBA00010838"/>
    </source>
</evidence>
<keyword evidence="3" id="KW-0326">Glycosidase</keyword>
<evidence type="ECO:0000313" key="4">
    <source>
        <dbReference type="EMBL" id="KGA13996.1"/>
    </source>
</evidence>
<dbReference type="PANTHER" id="PTHR10353">
    <property type="entry name" value="GLYCOSYL HYDROLASE"/>
    <property type="match status" value="1"/>
</dbReference>
<dbReference type="InterPro" id="IPR001360">
    <property type="entry name" value="Glyco_hydro_1"/>
</dbReference>
<reference evidence="4" key="1">
    <citation type="submission" date="2014-06" db="EMBL/GenBank/DDBJ databases">
        <title>Key roles for freshwater Actinobacteria revealed by deep metagenomic sequencing.</title>
        <authorList>
            <person name="Ghai R."/>
            <person name="Mizuno C.M."/>
            <person name="Picazo A."/>
            <person name="Camacho A."/>
            <person name="Rodriguez-Valera F."/>
        </authorList>
    </citation>
    <scope>NUCLEOTIDE SEQUENCE</scope>
</reference>
<dbReference type="PANTHER" id="PTHR10353:SF209">
    <property type="entry name" value="GALACTOLIPID GALACTOSYLTRANSFERASE SFR2, CHLOROPLASTIC"/>
    <property type="match status" value="1"/>
</dbReference>